<keyword evidence="12" id="KW-1185">Reference proteome</keyword>
<protein>
    <submittedName>
        <fullName evidence="11">ATP-dependent nuclease, subunit B</fullName>
        <ecNumber evidence="11">3.1.11.5</ecNumber>
    </submittedName>
</protein>
<dbReference type="EC" id="3.1.11.5" evidence="11"/>
<dbReference type="PROSITE" id="PS51217">
    <property type="entry name" value="UVRD_HELICASE_CTER"/>
    <property type="match status" value="1"/>
</dbReference>
<dbReference type="InterPro" id="IPR049035">
    <property type="entry name" value="ADDB_N"/>
</dbReference>
<keyword evidence="5" id="KW-0347">Helicase</keyword>
<evidence type="ECO:0000259" key="10">
    <source>
        <dbReference type="PROSITE" id="PS51217"/>
    </source>
</evidence>
<dbReference type="eggNOG" id="COG3857">
    <property type="taxonomic scope" value="Bacteria"/>
</dbReference>
<keyword evidence="6" id="KW-0269">Exonuclease</keyword>
<keyword evidence="9" id="KW-0234">DNA repair</keyword>
<evidence type="ECO:0000256" key="3">
    <source>
        <dbReference type="ARBA" id="ARBA00022763"/>
    </source>
</evidence>
<feature type="domain" description="UvrD-like helicase C-terminal" evidence="10">
    <location>
        <begin position="312"/>
        <end position="624"/>
    </location>
</feature>
<keyword evidence="7" id="KW-0067">ATP-binding</keyword>
<dbReference type="PANTHER" id="PTHR30591">
    <property type="entry name" value="RECBCD ENZYME SUBUNIT RECC"/>
    <property type="match status" value="1"/>
</dbReference>
<dbReference type="OrthoDB" id="9758506at2"/>
<dbReference type="InterPro" id="IPR014017">
    <property type="entry name" value="DNA_helicase_UvrD-like_C"/>
</dbReference>
<dbReference type="Pfam" id="PF12705">
    <property type="entry name" value="PDDEXK_1"/>
    <property type="match status" value="1"/>
</dbReference>
<dbReference type="GO" id="GO:0003677">
    <property type="term" value="F:DNA binding"/>
    <property type="evidence" value="ECO:0007669"/>
    <property type="project" value="UniProtKB-KW"/>
</dbReference>
<comment type="caution">
    <text evidence="11">The sequence shown here is derived from an EMBL/GenBank/DDBJ whole genome shotgun (WGS) entry which is preliminary data.</text>
</comment>
<evidence type="ECO:0000256" key="2">
    <source>
        <dbReference type="ARBA" id="ARBA00022741"/>
    </source>
</evidence>
<organism evidence="11 12">
    <name type="scientific">Thermaerobacter subterraneus DSM 13965</name>
    <dbReference type="NCBI Taxonomy" id="867903"/>
    <lineage>
        <taxon>Bacteria</taxon>
        <taxon>Bacillati</taxon>
        <taxon>Bacillota</taxon>
        <taxon>Clostridia</taxon>
        <taxon>Eubacteriales</taxon>
        <taxon>Clostridiales Family XVII. Incertae Sedis</taxon>
        <taxon>Thermaerobacter</taxon>
    </lineage>
</organism>
<dbReference type="Pfam" id="PF21445">
    <property type="entry name" value="ADDB_N"/>
    <property type="match status" value="1"/>
</dbReference>
<evidence type="ECO:0000256" key="7">
    <source>
        <dbReference type="ARBA" id="ARBA00022840"/>
    </source>
</evidence>
<evidence type="ECO:0000256" key="5">
    <source>
        <dbReference type="ARBA" id="ARBA00022806"/>
    </source>
</evidence>
<keyword evidence="8" id="KW-0238">DNA-binding</keyword>
<evidence type="ECO:0000256" key="1">
    <source>
        <dbReference type="ARBA" id="ARBA00022722"/>
    </source>
</evidence>
<keyword evidence="2" id="KW-0547">Nucleotide-binding</keyword>
<evidence type="ECO:0000256" key="8">
    <source>
        <dbReference type="ARBA" id="ARBA00023125"/>
    </source>
</evidence>
<dbReference type="GO" id="GO:0006310">
    <property type="term" value="P:DNA recombination"/>
    <property type="evidence" value="ECO:0007669"/>
    <property type="project" value="TreeGrafter"/>
</dbReference>
<dbReference type="RefSeq" id="WP_006904023.1">
    <property type="nucleotide sequence ID" value="NZ_JH976535.1"/>
</dbReference>
<dbReference type="GO" id="GO:0008854">
    <property type="term" value="F:exodeoxyribonuclease V activity"/>
    <property type="evidence" value="ECO:0007669"/>
    <property type="project" value="UniProtKB-EC"/>
</dbReference>
<evidence type="ECO:0000256" key="9">
    <source>
        <dbReference type="ARBA" id="ARBA00023204"/>
    </source>
</evidence>
<dbReference type="STRING" id="867903.ThesuDRAFT_01749"/>
<dbReference type="GO" id="GO:0005524">
    <property type="term" value="F:ATP binding"/>
    <property type="evidence" value="ECO:0007669"/>
    <property type="project" value="UniProtKB-KW"/>
</dbReference>
<sequence length="1217" mass="134528">MSLRLVLGRAGSGKTHYCLEAVAAAEGGHVSGPALVLLVPEQATFQMEQALLAAVRHRTGRAGFARARVASFQRLAWWVQQETGGATRPAVSELGKRLILRALLSREAHRLQLFHRVADRPGFIDRMVTTLAELAAFGIDAEALRRQREAWLAEGREGLLAVKLHDLALLLEAYQGYLEDEGLADPVHALDSVARRLGDCAWLRGARIWVDGFTGFTPGELRVLGALLAVADRVEVTLCLDPAEAAWAVRGQPPGGPGAGATPHGSHDPDAATLFHPTWQTARQLLELARRQRVTVEPAVTLPPEGAGQRLPRFRNPALAHLERELFRFPGRRFTGAPDGITVVAAPDRRSEVAAAAREMLRLAREEGYRFRDMVVIVRDLDAYHDLISAACAEHGIPLFIDRRRPVGHHPLVELVRAAVEVVAADWPYEAVFRYLKTDLVPVARGAVDRLENYVLAFGIRGSLWYRGQPWRWRRRFALDEEEADDPAWQAELEAINRIREEATAALRNFHHRVAAARRQPVPVKTLAEAVHQLLLDLDVPGQILRWSEEAERAGDLEAAQEHLQVWNGIGDLLEQAATSLPDLPLTLADFLRVLEAGMEGLRVGLIPPGLDQVVAGSVERSRHPSARVAFLLGATDDAFPRRIDDDAIFTDGEREELAQAGLELNPPGRIRALHEQYHAYVALTRARDRLWVSYPLGDEEGRAITPAWLTRRLRVLFPALAVTPAVVEGPEGVATASQAVDQLVRMLGRQAGSPAAGEPAAAGWRILYQWAVTEPEARPRALQALQSLVHSNQVEPLGQDLARQLYARPRGPEWEVRTSVSRLERLAACPFQHFAAHGLGLKEREISRLDAPQLGRIYHAALSLLARRVWERGLDWADLDEEALEQLVGEAVEALRPRLAEELATSTAYQKHLLATARRTLVKTASRLAHHARQGRFRPVAVEVDFGPESPVLPAAPWRVGPGEHLALRGRIDRIDAASSPSGRWFLRVIDYKSSSRDLPLDRVYYGLSLQLPLYLLVATRAGRRLLSNMPGVRGPTAGAPASDPEPAGLLFFPVHDPYLDVKGPLDAGEIARLRAVKQLRPQGWVLDDDEVFDALGPRDQLDTLVPVRFRKDGRPEARSRVLGPERLDALFRHVEGRVRAMAGAMLAGRADVAPYRLRDESPCSTCRFRAVCQFDPRVPGNHYRSIRPLSARDVWERLEGAGGTERDGREGGEGG</sequence>
<accession>K6NYV4</accession>
<dbReference type="Proteomes" id="UP000005710">
    <property type="component" value="Unassembled WGS sequence"/>
</dbReference>
<dbReference type="HOGENOM" id="CLU_007838_0_0_9"/>
<dbReference type="Gene3D" id="3.40.50.300">
    <property type="entry name" value="P-loop containing nucleotide triphosphate hydrolases"/>
    <property type="match status" value="4"/>
</dbReference>
<keyword evidence="3" id="KW-0227">DNA damage</keyword>
<keyword evidence="4 11" id="KW-0378">Hydrolase</keyword>
<reference evidence="11" key="2">
    <citation type="submission" date="2012-10" db="EMBL/GenBank/DDBJ databases">
        <title>Improved high-quality draft of Thermaerobacter subterraneus C21, DSM 13965.</title>
        <authorList>
            <consortium name="DOE Joint Genome Institute"/>
            <person name="Eisen J."/>
            <person name="Huntemann M."/>
            <person name="Wei C.-L."/>
            <person name="Han J."/>
            <person name="Detter J.C."/>
            <person name="Han C."/>
            <person name="Tapia R."/>
            <person name="Chen A."/>
            <person name="Kyrpides N."/>
            <person name="Mavromatis K."/>
            <person name="Markowitz V."/>
            <person name="Szeto E."/>
            <person name="Ivanova N."/>
            <person name="Mikhailova N."/>
            <person name="Ovchinnikova G."/>
            <person name="Pagani I."/>
            <person name="Pati A."/>
            <person name="Goodwin L."/>
            <person name="Nordberg H.P."/>
            <person name="Cantor M.N."/>
            <person name="Hua S.X."/>
            <person name="Woyke T."/>
            <person name="Eisen J."/>
            <person name="Klenk H.-P."/>
        </authorList>
    </citation>
    <scope>NUCLEOTIDE SEQUENCE [LARGE SCALE GENOMIC DNA]</scope>
    <source>
        <strain evidence="11">DSM 13965</strain>
    </source>
</reference>
<dbReference type="PANTHER" id="PTHR30591:SF1">
    <property type="entry name" value="RECBCD ENZYME SUBUNIT RECC"/>
    <property type="match status" value="1"/>
</dbReference>
<dbReference type="InterPro" id="IPR027417">
    <property type="entry name" value="P-loop_NTPase"/>
</dbReference>
<proteinExistence type="predicted"/>
<dbReference type="InterPro" id="IPR038726">
    <property type="entry name" value="PDDEXK_AddAB-type"/>
</dbReference>
<keyword evidence="1" id="KW-0540">Nuclease</keyword>
<reference evidence="11" key="1">
    <citation type="submission" date="2010-10" db="EMBL/GenBank/DDBJ databases">
        <authorList>
            <consortium name="US DOE Joint Genome Institute (JGI-PGF)"/>
            <person name="Lucas S."/>
            <person name="Copeland A."/>
            <person name="Lapidus A."/>
            <person name="Bruce D."/>
            <person name="Goodwin L."/>
            <person name="Pitluck S."/>
            <person name="Kyrpides N."/>
            <person name="Mavromatis K."/>
            <person name="Detter J.C."/>
            <person name="Han C."/>
            <person name="Land M."/>
            <person name="Hauser L."/>
            <person name="Markowitz V."/>
            <person name="Cheng J.-F."/>
            <person name="Hugenholtz P."/>
            <person name="Woyke T."/>
            <person name="Wu D."/>
            <person name="Pukall R."/>
            <person name="Wahrenburg C."/>
            <person name="Brambilla E."/>
            <person name="Klenk H.-P."/>
            <person name="Eisen J.A."/>
        </authorList>
    </citation>
    <scope>NUCLEOTIDE SEQUENCE [LARGE SCALE GENOMIC DNA]</scope>
    <source>
        <strain evidence="11">DSM 13965</strain>
    </source>
</reference>
<dbReference type="GO" id="GO:0006281">
    <property type="term" value="P:DNA repair"/>
    <property type="evidence" value="ECO:0007669"/>
    <property type="project" value="UniProtKB-KW"/>
</dbReference>
<dbReference type="AlphaFoldDB" id="K6NYV4"/>
<evidence type="ECO:0000313" key="12">
    <source>
        <dbReference type="Proteomes" id="UP000005710"/>
    </source>
</evidence>
<dbReference type="SUPFAM" id="SSF52540">
    <property type="entry name" value="P-loop containing nucleoside triphosphate hydrolases"/>
    <property type="match status" value="1"/>
</dbReference>
<evidence type="ECO:0000256" key="6">
    <source>
        <dbReference type="ARBA" id="ARBA00022839"/>
    </source>
</evidence>
<gene>
    <name evidence="11" type="ORF">ThesuDRAFT_01749</name>
</gene>
<evidence type="ECO:0000313" key="11">
    <source>
        <dbReference type="EMBL" id="EKP94025.1"/>
    </source>
</evidence>
<name>K6NYV4_9FIRM</name>
<dbReference type="GO" id="GO:0004386">
    <property type="term" value="F:helicase activity"/>
    <property type="evidence" value="ECO:0007669"/>
    <property type="project" value="UniProtKB-KW"/>
</dbReference>
<dbReference type="EMBL" id="AENY02000003">
    <property type="protein sequence ID" value="EKP94025.1"/>
    <property type="molecule type" value="Genomic_DNA"/>
</dbReference>
<evidence type="ECO:0000256" key="4">
    <source>
        <dbReference type="ARBA" id="ARBA00022801"/>
    </source>
</evidence>